<proteinExistence type="predicted"/>
<dbReference type="EMBL" id="MLJW01000073">
    <property type="protein sequence ID" value="OIR02584.1"/>
    <property type="molecule type" value="Genomic_DNA"/>
</dbReference>
<dbReference type="AlphaFoldDB" id="A0A1J5SEW5"/>
<protein>
    <submittedName>
        <fullName evidence="1">Uncharacterized protein</fullName>
    </submittedName>
</protein>
<gene>
    <name evidence="1" type="ORF">GALL_152980</name>
</gene>
<name>A0A1J5SEW5_9ZZZZ</name>
<organism evidence="1">
    <name type="scientific">mine drainage metagenome</name>
    <dbReference type="NCBI Taxonomy" id="410659"/>
    <lineage>
        <taxon>unclassified sequences</taxon>
        <taxon>metagenomes</taxon>
        <taxon>ecological metagenomes</taxon>
    </lineage>
</organism>
<reference evidence="1" key="1">
    <citation type="submission" date="2016-10" db="EMBL/GenBank/DDBJ databases">
        <title>Sequence of Gallionella enrichment culture.</title>
        <authorList>
            <person name="Poehlein A."/>
            <person name="Muehling M."/>
            <person name="Daniel R."/>
        </authorList>
    </citation>
    <scope>NUCLEOTIDE SEQUENCE</scope>
</reference>
<evidence type="ECO:0000313" key="1">
    <source>
        <dbReference type="EMBL" id="OIR02584.1"/>
    </source>
</evidence>
<accession>A0A1J5SEW5</accession>
<sequence>MFSLSEQKAKLANLNIRAEIHGEDFHTAVDLKFEMKVSNDVLSEFHPDLKSSLYKKADENSGQPELIEDPGHLPSLKFPLLAPIKWNYEGAGYAAVLHYGVSGKDNIVMIDTEIDSFKFDCQDGGTVAVSFRVIAHPDAVSVGRLSEMIQTEVSLSLEPPSMEEQIERELRKVA</sequence>
<comment type="caution">
    <text evidence="1">The sequence shown here is derived from an EMBL/GenBank/DDBJ whole genome shotgun (WGS) entry which is preliminary data.</text>
</comment>